<evidence type="ECO:0000259" key="6">
    <source>
        <dbReference type="PROSITE" id="PS50110"/>
    </source>
</evidence>
<dbReference type="Gene3D" id="3.40.50.2300">
    <property type="match status" value="1"/>
</dbReference>
<organism evidence="7 8">
    <name type="scientific">Sphingomonas dokdonensis</name>
    <dbReference type="NCBI Taxonomy" id="344880"/>
    <lineage>
        <taxon>Bacteria</taxon>
        <taxon>Pseudomonadati</taxon>
        <taxon>Pseudomonadota</taxon>
        <taxon>Alphaproteobacteria</taxon>
        <taxon>Sphingomonadales</taxon>
        <taxon>Sphingomonadaceae</taxon>
        <taxon>Sphingomonas</taxon>
    </lineage>
</organism>
<feature type="domain" description="HTH luxR-type" evidence="5">
    <location>
        <begin position="134"/>
        <end position="199"/>
    </location>
</feature>
<feature type="modified residue" description="4-aspartylphosphate" evidence="4">
    <location>
        <position position="53"/>
    </location>
</feature>
<dbReference type="InterPro" id="IPR011006">
    <property type="entry name" value="CheY-like_superfamily"/>
</dbReference>
<dbReference type="SMART" id="SM00421">
    <property type="entry name" value="HTH_LUXR"/>
    <property type="match status" value="1"/>
</dbReference>
<evidence type="ECO:0000313" key="7">
    <source>
        <dbReference type="EMBL" id="OWK33543.1"/>
    </source>
</evidence>
<dbReference type="InterPro" id="IPR001789">
    <property type="entry name" value="Sig_transdc_resp-reg_receiver"/>
</dbReference>
<dbReference type="SMART" id="SM00448">
    <property type="entry name" value="REC"/>
    <property type="match status" value="1"/>
</dbReference>
<evidence type="ECO:0000259" key="5">
    <source>
        <dbReference type="PROSITE" id="PS50043"/>
    </source>
</evidence>
<evidence type="ECO:0000256" key="2">
    <source>
        <dbReference type="ARBA" id="ARBA00023125"/>
    </source>
</evidence>
<keyword evidence="8" id="KW-1185">Reference proteome</keyword>
<dbReference type="PROSITE" id="PS50043">
    <property type="entry name" value="HTH_LUXR_2"/>
    <property type="match status" value="1"/>
</dbReference>
<protein>
    <submittedName>
        <fullName evidence="7">Transcriptional regulatory protein FixJ</fullName>
    </submittedName>
</protein>
<dbReference type="PRINTS" id="PR00038">
    <property type="entry name" value="HTHLUXR"/>
</dbReference>
<comment type="caution">
    <text evidence="7">The sequence shown here is derived from an EMBL/GenBank/DDBJ whole genome shotgun (WGS) entry which is preliminary data.</text>
</comment>
<dbReference type="InterPro" id="IPR036388">
    <property type="entry name" value="WH-like_DNA-bd_sf"/>
</dbReference>
<accession>A0A245ZUV9</accession>
<dbReference type="AlphaFoldDB" id="A0A245ZUV9"/>
<evidence type="ECO:0000256" key="1">
    <source>
        <dbReference type="ARBA" id="ARBA00023015"/>
    </source>
</evidence>
<name>A0A245ZUV9_9SPHN</name>
<keyword evidence="3" id="KW-0804">Transcription</keyword>
<dbReference type="GO" id="GO:0006355">
    <property type="term" value="P:regulation of DNA-templated transcription"/>
    <property type="evidence" value="ECO:0007669"/>
    <property type="project" value="InterPro"/>
</dbReference>
<evidence type="ECO:0000313" key="8">
    <source>
        <dbReference type="Proteomes" id="UP000197290"/>
    </source>
</evidence>
<dbReference type="PANTHER" id="PTHR44688">
    <property type="entry name" value="DNA-BINDING TRANSCRIPTIONAL ACTIVATOR DEVR_DOSR"/>
    <property type="match status" value="1"/>
</dbReference>
<evidence type="ECO:0000256" key="4">
    <source>
        <dbReference type="PROSITE-ProRule" id="PRU00169"/>
    </source>
</evidence>
<dbReference type="Pfam" id="PF00196">
    <property type="entry name" value="GerE"/>
    <property type="match status" value="1"/>
</dbReference>
<dbReference type="PROSITE" id="PS50110">
    <property type="entry name" value="RESPONSE_REGULATORY"/>
    <property type="match status" value="1"/>
</dbReference>
<dbReference type="Pfam" id="PF00072">
    <property type="entry name" value="Response_reg"/>
    <property type="match status" value="1"/>
</dbReference>
<dbReference type="SUPFAM" id="SSF52172">
    <property type="entry name" value="CheY-like"/>
    <property type="match status" value="1"/>
</dbReference>
<dbReference type="SUPFAM" id="SSF46894">
    <property type="entry name" value="C-terminal effector domain of the bipartite response regulators"/>
    <property type="match status" value="1"/>
</dbReference>
<dbReference type="GO" id="GO:0000160">
    <property type="term" value="P:phosphorelay signal transduction system"/>
    <property type="evidence" value="ECO:0007669"/>
    <property type="project" value="InterPro"/>
</dbReference>
<dbReference type="Gene3D" id="1.10.10.10">
    <property type="entry name" value="Winged helix-like DNA-binding domain superfamily/Winged helix DNA-binding domain"/>
    <property type="match status" value="1"/>
</dbReference>
<proteinExistence type="predicted"/>
<dbReference type="Proteomes" id="UP000197290">
    <property type="component" value="Unassembled WGS sequence"/>
</dbReference>
<dbReference type="PANTHER" id="PTHR44688:SF16">
    <property type="entry name" value="DNA-BINDING TRANSCRIPTIONAL ACTIVATOR DEVR_DOSR"/>
    <property type="match status" value="1"/>
</dbReference>
<dbReference type="OrthoDB" id="9782655at2"/>
<dbReference type="PROSITE" id="PS00622">
    <property type="entry name" value="HTH_LUXR_1"/>
    <property type="match status" value="1"/>
</dbReference>
<keyword evidence="2" id="KW-0238">DNA-binding</keyword>
<dbReference type="InterPro" id="IPR016032">
    <property type="entry name" value="Sig_transdc_resp-reg_C-effctor"/>
</dbReference>
<dbReference type="InterPro" id="IPR000792">
    <property type="entry name" value="Tscrpt_reg_LuxR_C"/>
</dbReference>
<evidence type="ECO:0000256" key="3">
    <source>
        <dbReference type="ARBA" id="ARBA00023163"/>
    </source>
</evidence>
<gene>
    <name evidence="7" type="primary">fixJ</name>
    <name evidence="7" type="ORF">SPDO_04220</name>
</gene>
<dbReference type="RefSeq" id="WP_088365779.1">
    <property type="nucleotide sequence ID" value="NZ_NBBI01000001.1"/>
</dbReference>
<dbReference type="CDD" id="cd06170">
    <property type="entry name" value="LuxR_C_like"/>
    <property type="match status" value="1"/>
</dbReference>
<keyword evidence="4" id="KW-0597">Phosphoprotein</keyword>
<dbReference type="GO" id="GO:0003677">
    <property type="term" value="F:DNA binding"/>
    <property type="evidence" value="ECO:0007669"/>
    <property type="project" value="UniProtKB-KW"/>
</dbReference>
<keyword evidence="1" id="KW-0805">Transcription regulation</keyword>
<dbReference type="EMBL" id="NBBI01000001">
    <property type="protein sequence ID" value="OWK33543.1"/>
    <property type="molecule type" value="Genomic_DNA"/>
</dbReference>
<reference evidence="7 8" key="1">
    <citation type="submission" date="2017-03" db="EMBL/GenBank/DDBJ databases">
        <title>Genome sequence of Sphingomonas dokdonensis DSM 21029.</title>
        <authorList>
            <person name="Poehlein A."/>
            <person name="Wuebbeler J.H."/>
            <person name="Steinbuechel A."/>
            <person name="Daniel R."/>
        </authorList>
    </citation>
    <scope>NUCLEOTIDE SEQUENCE [LARGE SCALE GENOMIC DNA]</scope>
    <source>
        <strain evidence="7 8">DSM 21029</strain>
    </source>
</reference>
<feature type="domain" description="Response regulatory" evidence="6">
    <location>
        <begin position="3"/>
        <end position="118"/>
    </location>
</feature>
<sequence length="204" mass="22695">MRTIYIVDDDDPVRASLQSLLSVRKNLLIRSFRSGDLFLEQVEELDPGVLLLDFNMPGSNGLDVLRALRPFGNRFVSIVLTGKGSIDVAVQAMKIGAVDFLEKPYDPVVLLQLIDAAFVQHEQQHAMEERTAQAASRIDALSPRERDVLKGLIEGRSNKVIAFELELSPRTVEIYRANLMQKLDVRSLSDALKIAFAAGMFPDA</sequence>